<dbReference type="Pfam" id="PF07825">
    <property type="entry name" value="Exc"/>
    <property type="match status" value="1"/>
</dbReference>
<proteinExistence type="predicted"/>
<evidence type="ECO:0000259" key="2">
    <source>
        <dbReference type="Pfam" id="PF07825"/>
    </source>
</evidence>
<gene>
    <name evidence="3" type="ORF">G9X64_15910</name>
</gene>
<evidence type="ECO:0000313" key="4">
    <source>
        <dbReference type="Proteomes" id="UP000519972"/>
    </source>
</evidence>
<feature type="domain" description="Excisionase-like" evidence="2">
    <location>
        <begin position="9"/>
        <end position="46"/>
    </location>
</feature>
<dbReference type="Proteomes" id="UP000519972">
    <property type="component" value="Unassembled WGS sequence"/>
</dbReference>
<protein>
    <recommendedName>
        <fullName evidence="2">Excisionase-like domain-containing protein</fullName>
    </recommendedName>
</protein>
<dbReference type="EMBL" id="JABFCN010000028">
    <property type="protein sequence ID" value="NNU37948.1"/>
    <property type="molecule type" value="Genomic_DNA"/>
</dbReference>
<feature type="compositionally biased region" description="Polar residues" evidence="1">
    <location>
        <begin position="10"/>
        <end position="19"/>
    </location>
</feature>
<name>A0A7Y3WF91_9HYPH</name>
<dbReference type="AlphaFoldDB" id="A0A7Y3WF91"/>
<comment type="caution">
    <text evidence="3">The sequence shown here is derived from an EMBL/GenBank/DDBJ whole genome shotgun (WGS) entry which is preliminary data.</text>
</comment>
<feature type="region of interest" description="Disordered" evidence="1">
    <location>
        <begin position="1"/>
        <end position="36"/>
    </location>
</feature>
<keyword evidence="4" id="KW-1185">Reference proteome</keyword>
<sequence length="68" mass="7563">MEGMPPAGRHQQQPSTAASSRRWAQEGRAVPASSSDARNYLFFNPAPMCCQGLPRTNWPAAPMPHLWR</sequence>
<evidence type="ECO:0000256" key="1">
    <source>
        <dbReference type="SAM" id="MobiDB-lite"/>
    </source>
</evidence>
<dbReference type="GO" id="GO:0003677">
    <property type="term" value="F:DNA binding"/>
    <property type="evidence" value="ECO:0007669"/>
    <property type="project" value="InterPro"/>
</dbReference>
<dbReference type="GO" id="GO:0006310">
    <property type="term" value="P:DNA recombination"/>
    <property type="evidence" value="ECO:0007669"/>
    <property type="project" value="InterPro"/>
</dbReference>
<reference evidence="3 4" key="1">
    <citation type="submission" date="2020-02" db="EMBL/GenBank/DDBJ databases">
        <authorList>
            <person name="Sun Q."/>
        </authorList>
    </citation>
    <scope>NUCLEOTIDE SEQUENCE [LARGE SCALE GENOMIC DNA]</scope>
    <source>
        <strain evidence="3 4">CCBAU 03386</strain>
    </source>
</reference>
<evidence type="ECO:0000313" key="3">
    <source>
        <dbReference type="EMBL" id="NNU37948.1"/>
    </source>
</evidence>
<accession>A0A7Y3WF91</accession>
<organism evidence="3 4">
    <name type="scientific">Rhizobium sophorae</name>
    <dbReference type="NCBI Taxonomy" id="1535242"/>
    <lineage>
        <taxon>Bacteria</taxon>
        <taxon>Pseudomonadati</taxon>
        <taxon>Pseudomonadota</taxon>
        <taxon>Alphaproteobacteria</taxon>
        <taxon>Hyphomicrobiales</taxon>
        <taxon>Rhizobiaceae</taxon>
        <taxon>Rhizobium/Agrobacterium group</taxon>
        <taxon>Rhizobium</taxon>
    </lineage>
</organism>
<dbReference type="InterPro" id="IPR012884">
    <property type="entry name" value="Excisionase-like"/>
</dbReference>